<dbReference type="InterPro" id="IPR036390">
    <property type="entry name" value="WH_DNA-bd_sf"/>
</dbReference>
<accession>A0A0N4XB95</accession>
<gene>
    <name evidence="4" type="ORF">HPLM_LOCUS21629</name>
</gene>
<keyword evidence="1" id="KW-1133">Transmembrane helix</keyword>
<dbReference type="Gene3D" id="2.40.50.1020">
    <property type="entry name" value="LytTr DNA-binding domain"/>
    <property type="match status" value="1"/>
</dbReference>
<dbReference type="Pfam" id="PF12802">
    <property type="entry name" value="MarR_2"/>
    <property type="match status" value="1"/>
</dbReference>
<dbReference type="GO" id="GO:0003677">
    <property type="term" value="F:DNA binding"/>
    <property type="evidence" value="ECO:0007669"/>
    <property type="project" value="InterPro"/>
</dbReference>
<feature type="domain" description="HTH marR-type" evidence="3">
    <location>
        <begin position="311"/>
        <end position="354"/>
    </location>
</feature>
<dbReference type="WBParaSite" id="HPLM_0002164001-mRNA-1">
    <property type="protein sequence ID" value="HPLM_0002164001-mRNA-1"/>
    <property type="gene ID" value="HPLM_0002164001"/>
</dbReference>
<dbReference type="InterPro" id="IPR007492">
    <property type="entry name" value="LytTR_DNA-bd_dom"/>
</dbReference>
<dbReference type="GO" id="GO:0003700">
    <property type="term" value="F:DNA-binding transcription factor activity"/>
    <property type="evidence" value="ECO:0007669"/>
    <property type="project" value="InterPro"/>
</dbReference>
<dbReference type="InterPro" id="IPR036388">
    <property type="entry name" value="WH-like_DNA-bd_sf"/>
</dbReference>
<keyword evidence="1" id="KW-0812">Transmembrane</keyword>
<organism evidence="6">
    <name type="scientific">Haemonchus placei</name>
    <name type="common">Barber's pole worm</name>
    <dbReference type="NCBI Taxonomy" id="6290"/>
    <lineage>
        <taxon>Eukaryota</taxon>
        <taxon>Metazoa</taxon>
        <taxon>Ecdysozoa</taxon>
        <taxon>Nematoda</taxon>
        <taxon>Chromadorea</taxon>
        <taxon>Rhabditida</taxon>
        <taxon>Rhabditina</taxon>
        <taxon>Rhabditomorpha</taxon>
        <taxon>Strongyloidea</taxon>
        <taxon>Trichostrongylidae</taxon>
        <taxon>Haemonchus</taxon>
    </lineage>
</organism>
<dbReference type="Proteomes" id="UP000268014">
    <property type="component" value="Unassembled WGS sequence"/>
</dbReference>
<feature type="transmembrane region" description="Helical" evidence="1">
    <location>
        <begin position="113"/>
        <end position="135"/>
    </location>
</feature>
<keyword evidence="5" id="KW-1185">Reference proteome</keyword>
<dbReference type="InterPro" id="IPR011991">
    <property type="entry name" value="ArsR-like_HTH"/>
</dbReference>
<proteinExistence type="predicted"/>
<evidence type="ECO:0000259" key="2">
    <source>
        <dbReference type="Pfam" id="PF04397"/>
    </source>
</evidence>
<dbReference type="InterPro" id="IPR000835">
    <property type="entry name" value="HTH_MarR-typ"/>
</dbReference>
<dbReference type="SUPFAM" id="SSF46785">
    <property type="entry name" value="Winged helix' DNA-binding domain"/>
    <property type="match status" value="1"/>
</dbReference>
<dbReference type="AlphaFoldDB" id="A0A0N4XB95"/>
<feature type="transmembrane region" description="Helical" evidence="1">
    <location>
        <begin position="12"/>
        <end position="31"/>
    </location>
</feature>
<evidence type="ECO:0000313" key="4">
    <source>
        <dbReference type="EMBL" id="VDO91185.1"/>
    </source>
</evidence>
<dbReference type="Pfam" id="PF04397">
    <property type="entry name" value="LytTR"/>
    <property type="match status" value="1"/>
</dbReference>
<evidence type="ECO:0000256" key="1">
    <source>
        <dbReference type="SAM" id="Phobius"/>
    </source>
</evidence>
<feature type="domain" description="HTH LytTR-type" evidence="2">
    <location>
        <begin position="170"/>
        <end position="234"/>
    </location>
</feature>
<dbReference type="EMBL" id="UZAF01023770">
    <property type="protein sequence ID" value="VDO91185.1"/>
    <property type="molecule type" value="Genomic_DNA"/>
</dbReference>
<name>A0A0N4XB95_HAEPC</name>
<evidence type="ECO:0000259" key="3">
    <source>
        <dbReference type="Pfam" id="PF12802"/>
    </source>
</evidence>
<sequence>MSKDLSTFGKICIHVGFCFVIVIFFGKNTVLRPPAYNTMYKEYITGLLPLALFYGNRLVLFPQLFLKERLFAYICSITLCLIAITCAEIAFVYPQVEPVLVSMFGDVAVKNLFVYYLPIIILRNSGFVLFSFAFCDIRHQAALKNKYESRLKEIAGEVDIQKTEHESGLAKIKDILYCQQFKNYTWVVMEGGGFYTRYGSLKTMKNLLGEDLLIDVSKGLLVMQDKIHSYDETSITIRDPVQDKLYPFEWGAGYYESVCRILSVRSSQETMESVLENTSEKTNKPSSSSTNRKHLIAVLKKHQNFRPVYLYIRRHPDCKASEIASRLPIPTGSLNRILKQLKDEGLIEYVGSKKTGGYRVRM</sequence>
<protein>
    <submittedName>
        <fullName evidence="6">HTH LytTR-type domain-containing protein</fullName>
    </submittedName>
</protein>
<dbReference type="Gene3D" id="1.10.10.10">
    <property type="entry name" value="Winged helix-like DNA-binding domain superfamily/Winged helix DNA-binding domain"/>
    <property type="match status" value="1"/>
</dbReference>
<keyword evidence="1" id="KW-0472">Membrane</keyword>
<evidence type="ECO:0000313" key="6">
    <source>
        <dbReference type="WBParaSite" id="HPLM_0002164001-mRNA-1"/>
    </source>
</evidence>
<feature type="transmembrane region" description="Helical" evidence="1">
    <location>
        <begin position="43"/>
        <end position="61"/>
    </location>
</feature>
<feature type="transmembrane region" description="Helical" evidence="1">
    <location>
        <begin position="70"/>
        <end position="93"/>
    </location>
</feature>
<dbReference type="CDD" id="cd00090">
    <property type="entry name" value="HTH_ARSR"/>
    <property type="match status" value="1"/>
</dbReference>
<reference evidence="4 5" key="2">
    <citation type="submission" date="2018-11" db="EMBL/GenBank/DDBJ databases">
        <authorList>
            <consortium name="Pathogen Informatics"/>
        </authorList>
    </citation>
    <scope>NUCLEOTIDE SEQUENCE [LARGE SCALE GENOMIC DNA]</scope>
    <source>
        <strain evidence="4 5">MHpl1</strain>
    </source>
</reference>
<reference evidence="6" key="1">
    <citation type="submission" date="2017-02" db="UniProtKB">
        <authorList>
            <consortium name="WormBaseParasite"/>
        </authorList>
    </citation>
    <scope>IDENTIFICATION</scope>
</reference>
<evidence type="ECO:0000313" key="5">
    <source>
        <dbReference type="Proteomes" id="UP000268014"/>
    </source>
</evidence>